<evidence type="ECO:0000256" key="1">
    <source>
        <dbReference type="ARBA" id="ARBA00023015"/>
    </source>
</evidence>
<accession>G4YS55</accession>
<reference evidence="9 10" key="1">
    <citation type="journal article" date="2006" name="Science">
        <title>Phytophthora genome sequences uncover evolutionary origins and mechanisms of pathogenesis.</title>
        <authorList>
            <person name="Tyler B.M."/>
            <person name="Tripathy S."/>
            <person name="Zhang X."/>
            <person name="Dehal P."/>
            <person name="Jiang R.H."/>
            <person name="Aerts A."/>
            <person name="Arredondo F.D."/>
            <person name="Baxter L."/>
            <person name="Bensasson D."/>
            <person name="Beynon J.L."/>
            <person name="Chapman J."/>
            <person name="Damasceno C.M."/>
            <person name="Dorrance A.E."/>
            <person name="Dou D."/>
            <person name="Dickerman A.W."/>
            <person name="Dubchak I.L."/>
            <person name="Garbelotto M."/>
            <person name="Gijzen M."/>
            <person name="Gordon S.G."/>
            <person name="Govers F."/>
            <person name="Grunwald N.J."/>
            <person name="Huang W."/>
            <person name="Ivors K.L."/>
            <person name="Jones R.W."/>
            <person name="Kamoun S."/>
            <person name="Krampis K."/>
            <person name="Lamour K.H."/>
            <person name="Lee M.K."/>
            <person name="McDonald W.H."/>
            <person name="Medina M."/>
            <person name="Meijer H.J."/>
            <person name="Nordberg E.K."/>
            <person name="Maclean D.J."/>
            <person name="Ospina-Giraldo M.D."/>
            <person name="Morris P.F."/>
            <person name="Phuntumart V."/>
            <person name="Putnam N.H."/>
            <person name="Rash S."/>
            <person name="Rose J.K."/>
            <person name="Sakihama Y."/>
            <person name="Salamov A.A."/>
            <person name="Savidor A."/>
            <person name="Scheuring C.F."/>
            <person name="Smith B.M."/>
            <person name="Sobral B.W."/>
            <person name="Terry A."/>
            <person name="Torto-Alalibo T.A."/>
            <person name="Win J."/>
            <person name="Xu Z."/>
            <person name="Zhang H."/>
            <person name="Grigoriev I.V."/>
            <person name="Rokhsar D.S."/>
            <person name="Boore J.L."/>
        </authorList>
    </citation>
    <scope>NUCLEOTIDE SEQUENCE [LARGE SCALE GENOMIC DNA]</scope>
    <source>
        <strain evidence="9 10">P6497</strain>
    </source>
</reference>
<evidence type="ECO:0000256" key="2">
    <source>
        <dbReference type="ARBA" id="ARBA00023125"/>
    </source>
</evidence>
<keyword evidence="3" id="KW-0804">Transcription</keyword>
<dbReference type="InterPro" id="IPR009057">
    <property type="entry name" value="Homeodomain-like_sf"/>
</dbReference>
<proteinExistence type="predicted"/>
<feature type="region of interest" description="Disordered" evidence="5">
    <location>
        <begin position="1"/>
        <end position="53"/>
    </location>
</feature>
<dbReference type="SMR" id="G4YS55"/>
<evidence type="ECO:0000259" key="6">
    <source>
        <dbReference type="PROSITE" id="PS50090"/>
    </source>
</evidence>
<dbReference type="GO" id="GO:0003677">
    <property type="term" value="F:DNA binding"/>
    <property type="evidence" value="ECO:0007669"/>
    <property type="project" value="UniProtKB-KW"/>
</dbReference>
<dbReference type="OMA" id="QQASACK"/>
<feature type="domain" description="HTH myb-type" evidence="8">
    <location>
        <begin position="46"/>
        <end position="101"/>
    </location>
</feature>
<name>G4YS55_PHYSP</name>
<dbReference type="Gene3D" id="1.10.10.60">
    <property type="entry name" value="Homeodomain-like"/>
    <property type="match status" value="1"/>
</dbReference>
<dbReference type="Proteomes" id="UP000002640">
    <property type="component" value="Unassembled WGS sequence"/>
</dbReference>
<dbReference type="NCBIfam" id="TIGR01557">
    <property type="entry name" value="myb_SHAQKYF"/>
    <property type="match status" value="1"/>
</dbReference>
<keyword evidence="2" id="KW-0238">DNA-binding</keyword>
<dbReference type="InterPro" id="IPR001005">
    <property type="entry name" value="SANT/Myb"/>
</dbReference>
<protein>
    <submittedName>
        <fullName evidence="9">Uncharacterized protein</fullName>
    </submittedName>
</protein>
<evidence type="ECO:0000313" key="9">
    <source>
        <dbReference type="EMBL" id="EGZ24756.1"/>
    </source>
</evidence>
<gene>
    <name evidence="9" type="ORF">PHYSODRAFT_480642</name>
</gene>
<evidence type="ECO:0000256" key="5">
    <source>
        <dbReference type="SAM" id="MobiDB-lite"/>
    </source>
</evidence>
<dbReference type="PROSITE" id="PS50090">
    <property type="entry name" value="MYB_LIKE"/>
    <property type="match status" value="1"/>
</dbReference>
<feature type="compositionally biased region" description="Polar residues" evidence="5">
    <location>
        <begin position="1"/>
        <end position="16"/>
    </location>
</feature>
<dbReference type="EMBL" id="JH159152">
    <property type="protein sequence ID" value="EGZ24756.1"/>
    <property type="molecule type" value="Genomic_DNA"/>
</dbReference>
<dbReference type="GeneID" id="20655282"/>
<evidence type="ECO:0000259" key="8">
    <source>
        <dbReference type="PROSITE" id="PS51294"/>
    </source>
</evidence>
<dbReference type="InParanoid" id="G4YS55"/>
<dbReference type="SMART" id="SM00717">
    <property type="entry name" value="SANT"/>
    <property type="match status" value="1"/>
</dbReference>
<dbReference type="PANTHER" id="PTHR12802:SF155">
    <property type="entry name" value="DEUBIQUITINASE MYSM1"/>
    <property type="match status" value="1"/>
</dbReference>
<dbReference type="SUPFAM" id="SSF46689">
    <property type="entry name" value="Homeodomain-like"/>
    <property type="match status" value="1"/>
</dbReference>
<keyword evidence="10" id="KW-1185">Reference proteome</keyword>
<dbReference type="PROSITE" id="PS51293">
    <property type="entry name" value="SANT"/>
    <property type="match status" value="1"/>
</dbReference>
<keyword evidence="4" id="KW-0539">Nucleus</keyword>
<evidence type="ECO:0000259" key="7">
    <source>
        <dbReference type="PROSITE" id="PS51293"/>
    </source>
</evidence>
<dbReference type="RefSeq" id="XP_009520044.1">
    <property type="nucleotide sequence ID" value="XM_009521749.1"/>
</dbReference>
<dbReference type="AlphaFoldDB" id="G4YS55"/>
<dbReference type="Pfam" id="PF00249">
    <property type="entry name" value="Myb_DNA-binding"/>
    <property type="match status" value="1"/>
</dbReference>
<organism evidence="9 10">
    <name type="scientific">Phytophthora sojae (strain P6497)</name>
    <name type="common">Soybean stem and root rot agent</name>
    <name type="synonym">Phytophthora megasperma f. sp. glycines</name>
    <dbReference type="NCBI Taxonomy" id="1094619"/>
    <lineage>
        <taxon>Eukaryota</taxon>
        <taxon>Sar</taxon>
        <taxon>Stramenopiles</taxon>
        <taxon>Oomycota</taxon>
        <taxon>Peronosporomycetes</taxon>
        <taxon>Peronosporales</taxon>
        <taxon>Peronosporaceae</taxon>
        <taxon>Phytophthora</taxon>
    </lineage>
</organism>
<dbReference type="PANTHER" id="PTHR12802">
    <property type="entry name" value="SWI/SNF COMPLEX-RELATED"/>
    <property type="match status" value="1"/>
</dbReference>
<keyword evidence="1" id="KW-0805">Transcription regulation</keyword>
<dbReference type="PROSITE" id="PS51294">
    <property type="entry name" value="HTH_MYB"/>
    <property type="match status" value="1"/>
</dbReference>
<dbReference type="InterPro" id="IPR017930">
    <property type="entry name" value="Myb_dom"/>
</dbReference>
<dbReference type="InterPro" id="IPR006447">
    <property type="entry name" value="Myb_dom_plants"/>
</dbReference>
<dbReference type="CDD" id="cd00167">
    <property type="entry name" value="SANT"/>
    <property type="match status" value="1"/>
</dbReference>
<dbReference type="KEGG" id="psoj:PHYSODRAFT_480642"/>
<feature type="domain" description="SANT" evidence="7">
    <location>
        <begin position="54"/>
        <end position="88"/>
    </location>
</feature>
<evidence type="ECO:0000313" key="10">
    <source>
        <dbReference type="Proteomes" id="UP000002640"/>
    </source>
</evidence>
<feature type="domain" description="Myb-like" evidence="6">
    <location>
        <begin position="46"/>
        <end position="97"/>
    </location>
</feature>
<evidence type="ECO:0000256" key="3">
    <source>
        <dbReference type="ARBA" id="ARBA00023163"/>
    </source>
</evidence>
<evidence type="ECO:0000256" key="4">
    <source>
        <dbReference type="ARBA" id="ARBA00023242"/>
    </source>
</evidence>
<sequence>MAISDQVRSQLFQSAPSPSPMDAKPQAIRIPTTRGGSTRGGLVPKSPGAGRGLWTPEEHLRFLEALDKFPAGPWKSIAEYVGNKTARQAMTHGQKYRQKIARRRRGLKKIVRDLQFAAVDVQDSDGNGQEATEASARLSIDSNPMDLSDRDFAAFVASLDLAEELQHELVGDMNDSPLVVAAAVEPIEELPSLSLDALDVDVPAPPASVASDCGLPTTTAQQDVHHWVVMDRADASSEEFSLALAEAFQAGNNAAAEDYAFARPLPLPEQLLDEYCQVQMGLEPLVANHAALDGLEFDEFELR</sequence>
<dbReference type="InterPro" id="IPR017884">
    <property type="entry name" value="SANT_dom"/>
</dbReference>